<name>A0A0P1B7W2_9BASI</name>
<keyword evidence="2" id="KW-0812">Transmembrane</keyword>
<keyword evidence="4" id="KW-1185">Reference proteome</keyword>
<dbReference type="Proteomes" id="UP000054845">
    <property type="component" value="Unassembled WGS sequence"/>
</dbReference>
<accession>A0A0P1B7W2</accession>
<keyword evidence="2" id="KW-1133">Transmembrane helix</keyword>
<dbReference type="OrthoDB" id="3158694at2759"/>
<feature type="transmembrane region" description="Helical" evidence="2">
    <location>
        <begin position="231"/>
        <end position="253"/>
    </location>
</feature>
<evidence type="ECO:0000313" key="3">
    <source>
        <dbReference type="EMBL" id="CEH11811.1"/>
    </source>
</evidence>
<dbReference type="AlphaFoldDB" id="A0A0P1B7W2"/>
<evidence type="ECO:0008006" key="5">
    <source>
        <dbReference type="Google" id="ProtNLM"/>
    </source>
</evidence>
<evidence type="ECO:0000256" key="2">
    <source>
        <dbReference type="SAM" id="Phobius"/>
    </source>
</evidence>
<evidence type="ECO:0000313" key="4">
    <source>
        <dbReference type="Proteomes" id="UP000054845"/>
    </source>
</evidence>
<evidence type="ECO:0000256" key="1">
    <source>
        <dbReference type="SAM" id="MobiDB-lite"/>
    </source>
</evidence>
<dbReference type="EMBL" id="CCYA01000065">
    <property type="protein sequence ID" value="CEH11811.1"/>
    <property type="molecule type" value="Genomic_DNA"/>
</dbReference>
<organism evidence="3 4">
    <name type="scientific">Ceraceosorus bombacis</name>
    <dbReference type="NCBI Taxonomy" id="401625"/>
    <lineage>
        <taxon>Eukaryota</taxon>
        <taxon>Fungi</taxon>
        <taxon>Dikarya</taxon>
        <taxon>Basidiomycota</taxon>
        <taxon>Ustilaginomycotina</taxon>
        <taxon>Exobasidiomycetes</taxon>
        <taxon>Ceraceosorales</taxon>
        <taxon>Ceraceosoraceae</taxon>
        <taxon>Ceraceosorus</taxon>
    </lineage>
</organism>
<protein>
    <recommendedName>
        <fullName evidence="5">Transmembrane protein</fullName>
    </recommendedName>
</protein>
<feature type="region of interest" description="Disordered" evidence="1">
    <location>
        <begin position="1"/>
        <end position="21"/>
    </location>
</feature>
<sequence>MNSLAPTYFSPPPQTESSNFASNPLHLRRHVPSVQLPCANQGANALTHDPKQAPASTCEANANGRLLRMKHEDETLYLRLKDPSEVEDASTVAEAAIHQPELAIQQLLATYNAAIARVIAYDGFLWSTPGVTLAAHAFLFSVALAGVNSQSARIISMSLSVLISFIIHQVFARHRQAEVSMSLWLAAFEKRHFSVLKQEDHLHSRALHLKHRLEHERTPDGLILPLISTYAIWQSAILIIGLVACATLIMSCVRDDLFHRPR</sequence>
<keyword evidence="2" id="KW-0472">Membrane</keyword>
<feature type="transmembrane region" description="Helical" evidence="2">
    <location>
        <begin position="154"/>
        <end position="172"/>
    </location>
</feature>
<proteinExistence type="predicted"/>
<reference evidence="3 4" key="1">
    <citation type="submission" date="2014-09" db="EMBL/GenBank/DDBJ databases">
        <authorList>
            <person name="Magalhaes I.L.F."/>
            <person name="Oliveira U."/>
            <person name="Santos F.R."/>
            <person name="Vidigal T.H.D.A."/>
            <person name="Brescovit A.D."/>
            <person name="Santos A.J."/>
        </authorList>
    </citation>
    <scope>NUCLEOTIDE SEQUENCE [LARGE SCALE GENOMIC DNA]</scope>
</reference>
<feature type="transmembrane region" description="Helical" evidence="2">
    <location>
        <begin position="124"/>
        <end position="147"/>
    </location>
</feature>